<gene>
    <name evidence="4" type="ORF">S7711_04732</name>
</gene>
<evidence type="ECO:0000313" key="5">
    <source>
        <dbReference type="Proteomes" id="UP000028045"/>
    </source>
</evidence>
<evidence type="ECO:0000256" key="1">
    <source>
        <dbReference type="SAM" id="MobiDB-lite"/>
    </source>
</evidence>
<reference evidence="4 5" key="1">
    <citation type="journal article" date="2014" name="BMC Genomics">
        <title>Comparative genome sequencing reveals chemotype-specific gene clusters in the toxigenic black mold Stachybotrys.</title>
        <authorList>
            <person name="Semeiks J."/>
            <person name="Borek D."/>
            <person name="Otwinowski Z."/>
            <person name="Grishin N.V."/>
        </authorList>
    </citation>
    <scope>NUCLEOTIDE SEQUENCE [LARGE SCALE GENOMIC DNA]</scope>
    <source>
        <strain evidence="5">CBS 109288 / IBT 7711</strain>
    </source>
</reference>
<dbReference type="Pfam" id="PF02201">
    <property type="entry name" value="SWIB"/>
    <property type="match status" value="1"/>
</dbReference>
<dbReference type="SUPFAM" id="SSF47592">
    <property type="entry name" value="SWIB/MDM2 domain"/>
    <property type="match status" value="1"/>
</dbReference>
<dbReference type="Pfam" id="PF08766">
    <property type="entry name" value="DEK_C"/>
    <property type="match status" value="1"/>
</dbReference>
<evidence type="ECO:0000259" key="2">
    <source>
        <dbReference type="PROSITE" id="PS51925"/>
    </source>
</evidence>
<dbReference type="SUPFAM" id="SSF109715">
    <property type="entry name" value="DEK C-terminal domain"/>
    <property type="match status" value="1"/>
</dbReference>
<dbReference type="HOGENOM" id="CLU_046065_1_1_1"/>
<feature type="compositionally biased region" description="Polar residues" evidence="1">
    <location>
        <begin position="70"/>
        <end position="100"/>
    </location>
</feature>
<dbReference type="InterPro" id="IPR003121">
    <property type="entry name" value="SWIB_MDM2_domain"/>
</dbReference>
<feature type="domain" description="DM2" evidence="2">
    <location>
        <begin position="187"/>
        <end position="264"/>
    </location>
</feature>
<feature type="compositionally biased region" description="Basic residues" evidence="1">
    <location>
        <begin position="149"/>
        <end position="161"/>
    </location>
</feature>
<dbReference type="InterPro" id="IPR019835">
    <property type="entry name" value="SWIB_domain"/>
</dbReference>
<evidence type="ECO:0000313" key="4">
    <source>
        <dbReference type="EMBL" id="KEY67052.1"/>
    </source>
</evidence>
<protein>
    <submittedName>
        <fullName evidence="4">Uncharacterized protein</fullName>
    </submittedName>
</protein>
<keyword evidence="5" id="KW-1185">Reference proteome</keyword>
<dbReference type="EMBL" id="KL648635">
    <property type="protein sequence ID" value="KEY67052.1"/>
    <property type="molecule type" value="Genomic_DNA"/>
</dbReference>
<dbReference type="OrthoDB" id="10251073at2759"/>
<feature type="domain" description="DEK-C" evidence="3">
    <location>
        <begin position="7"/>
        <end position="63"/>
    </location>
</feature>
<dbReference type="SMART" id="SM00151">
    <property type="entry name" value="SWIB"/>
    <property type="match status" value="1"/>
</dbReference>
<dbReference type="CDD" id="cd10567">
    <property type="entry name" value="SWIB-MDM2_like"/>
    <property type="match status" value="1"/>
</dbReference>
<dbReference type="Gene3D" id="1.10.10.60">
    <property type="entry name" value="Homeodomain-like"/>
    <property type="match status" value="1"/>
</dbReference>
<dbReference type="Gene3D" id="1.10.245.10">
    <property type="entry name" value="SWIB/MDM2 domain"/>
    <property type="match status" value="1"/>
</dbReference>
<name>A0A084AP23_STACB</name>
<sequence>MAAPLNADELAKYTSIIDAILSTSDLETITRKNIRAALETALGGKDLSEQKDAIKQLIVDRFDIAEAAKNSASPVSVDTVNDSQSNKRAATNGTDGTDPSASPEPVKKKTKRSASTEDTDAKLAAQLQAHENSLARSRTTRGGRDKSKVTKKKAPRKKSTKKVGADDDSEVDVSGDSGAPKRKAGGGFQKPFLLSPTLSELCGETQLSRPQVVKKLWEHIKANELQDPKDKRQILCDEKMTAVFRQPKVDMFKMNKEIGNHLYPIEE</sequence>
<accession>A0A084AP23</accession>
<dbReference type="PROSITE" id="PS51925">
    <property type="entry name" value="SWIB_MDM2"/>
    <property type="match status" value="1"/>
</dbReference>
<dbReference type="AlphaFoldDB" id="A0A084AP23"/>
<feature type="region of interest" description="Disordered" evidence="1">
    <location>
        <begin position="69"/>
        <end position="189"/>
    </location>
</feature>
<dbReference type="PANTHER" id="PTHR13844">
    <property type="entry name" value="SWI/SNF-RELATED MATRIX-ASSOCIATED ACTIN-DEPENDENT REGULATOR OF CHROMATIN SUBFAMILY D"/>
    <property type="match status" value="1"/>
</dbReference>
<dbReference type="PROSITE" id="PS51998">
    <property type="entry name" value="DEK_C"/>
    <property type="match status" value="1"/>
</dbReference>
<dbReference type="InterPro" id="IPR014876">
    <property type="entry name" value="DEK_C"/>
</dbReference>
<dbReference type="InterPro" id="IPR036885">
    <property type="entry name" value="SWIB_MDM2_dom_sf"/>
</dbReference>
<proteinExistence type="predicted"/>
<organism evidence="4 5">
    <name type="scientific">Stachybotrys chartarum (strain CBS 109288 / IBT 7711)</name>
    <name type="common">Toxic black mold</name>
    <name type="synonym">Stilbospora chartarum</name>
    <dbReference type="NCBI Taxonomy" id="1280523"/>
    <lineage>
        <taxon>Eukaryota</taxon>
        <taxon>Fungi</taxon>
        <taxon>Dikarya</taxon>
        <taxon>Ascomycota</taxon>
        <taxon>Pezizomycotina</taxon>
        <taxon>Sordariomycetes</taxon>
        <taxon>Hypocreomycetidae</taxon>
        <taxon>Hypocreales</taxon>
        <taxon>Stachybotryaceae</taxon>
        <taxon>Stachybotrys</taxon>
    </lineage>
</organism>
<evidence type="ECO:0000259" key="3">
    <source>
        <dbReference type="PROSITE" id="PS51998"/>
    </source>
</evidence>
<dbReference type="Proteomes" id="UP000028045">
    <property type="component" value="Unassembled WGS sequence"/>
</dbReference>